<comment type="caution">
    <text evidence="2">The sequence shown here is derived from an EMBL/GenBank/DDBJ whole genome shotgun (WGS) entry which is preliminary data.</text>
</comment>
<protein>
    <recommendedName>
        <fullName evidence="1">Myb/SANT-like DNA-binding domain-containing protein</fullName>
    </recommendedName>
</protein>
<dbReference type="Gene3D" id="1.10.10.60">
    <property type="entry name" value="Homeodomain-like"/>
    <property type="match status" value="1"/>
</dbReference>
<gene>
    <name evidence="2" type="ORF">ABEB36_008337</name>
</gene>
<feature type="non-terminal residue" evidence="2">
    <location>
        <position position="1"/>
    </location>
</feature>
<dbReference type="Proteomes" id="UP001566132">
    <property type="component" value="Unassembled WGS sequence"/>
</dbReference>
<organism evidence="2 3">
    <name type="scientific">Hypothenemus hampei</name>
    <name type="common">Coffee berry borer</name>
    <dbReference type="NCBI Taxonomy" id="57062"/>
    <lineage>
        <taxon>Eukaryota</taxon>
        <taxon>Metazoa</taxon>
        <taxon>Ecdysozoa</taxon>
        <taxon>Arthropoda</taxon>
        <taxon>Hexapoda</taxon>
        <taxon>Insecta</taxon>
        <taxon>Pterygota</taxon>
        <taxon>Neoptera</taxon>
        <taxon>Endopterygota</taxon>
        <taxon>Coleoptera</taxon>
        <taxon>Polyphaga</taxon>
        <taxon>Cucujiformia</taxon>
        <taxon>Curculionidae</taxon>
        <taxon>Scolytinae</taxon>
        <taxon>Hypothenemus</taxon>
    </lineage>
</organism>
<name>A0ABD1EPF1_HYPHA</name>
<dbReference type="AlphaFoldDB" id="A0ABD1EPF1"/>
<evidence type="ECO:0000313" key="2">
    <source>
        <dbReference type="EMBL" id="KAL1497355.1"/>
    </source>
</evidence>
<dbReference type="InterPro" id="IPR044822">
    <property type="entry name" value="Myb_DNA-bind_4"/>
</dbReference>
<keyword evidence="3" id="KW-1185">Reference proteome</keyword>
<dbReference type="Pfam" id="PF13837">
    <property type="entry name" value="Myb_DNA-bind_4"/>
    <property type="match status" value="1"/>
</dbReference>
<proteinExistence type="predicted"/>
<accession>A0ABD1EPF1</accession>
<reference evidence="2 3" key="1">
    <citation type="submission" date="2024-05" db="EMBL/GenBank/DDBJ databases">
        <title>Genetic variation in Jamaican populations of the coffee berry borer (Hypothenemus hampei).</title>
        <authorList>
            <person name="Errbii M."/>
            <person name="Myrie A."/>
        </authorList>
    </citation>
    <scope>NUCLEOTIDE SEQUENCE [LARGE SCALE GENOMIC DNA]</scope>
    <source>
        <strain evidence="2">JA-Hopewell-2020-01-JO</strain>
        <tissue evidence="2">Whole body</tissue>
    </source>
</reference>
<sequence length="126" mass="14712">IQEFLIIHENNGEDMTEEPNHGILNAFKWTGNNTRLLIDLYAKYRTKVGTMEIRSLKQMWELISKNLSQQIGIAPTPSNCEKRWKVLDRNFKKHVDNQNSTGRGKNISNFMKTCLLFLIKKTYVPN</sequence>
<dbReference type="EMBL" id="JBDJPC010000006">
    <property type="protein sequence ID" value="KAL1497355.1"/>
    <property type="molecule type" value="Genomic_DNA"/>
</dbReference>
<feature type="domain" description="Myb/SANT-like DNA-binding" evidence="1">
    <location>
        <begin position="28"/>
        <end position="103"/>
    </location>
</feature>
<evidence type="ECO:0000259" key="1">
    <source>
        <dbReference type="Pfam" id="PF13837"/>
    </source>
</evidence>
<evidence type="ECO:0000313" key="3">
    <source>
        <dbReference type="Proteomes" id="UP001566132"/>
    </source>
</evidence>